<organism evidence="2 6">
    <name type="scientific">Dorea formicigenerans</name>
    <dbReference type="NCBI Taxonomy" id="39486"/>
    <lineage>
        <taxon>Bacteria</taxon>
        <taxon>Bacillati</taxon>
        <taxon>Bacillota</taxon>
        <taxon>Clostridia</taxon>
        <taxon>Lachnospirales</taxon>
        <taxon>Lachnospiraceae</taxon>
        <taxon>Dorea</taxon>
    </lineage>
</organism>
<evidence type="ECO:0000313" key="8">
    <source>
        <dbReference type="Proteomes" id="UP000266376"/>
    </source>
</evidence>
<comment type="caution">
    <text evidence="2">The sequence shown here is derived from an EMBL/GenBank/DDBJ whole genome shotgun (WGS) entry which is preliminary data.</text>
</comment>
<evidence type="ECO:0000313" key="5">
    <source>
        <dbReference type="EMBL" id="RGW48834.1"/>
    </source>
</evidence>
<evidence type="ECO:0000313" key="7">
    <source>
        <dbReference type="Proteomes" id="UP000261208"/>
    </source>
</evidence>
<name>A0A3E4FB23_9FIRM</name>
<dbReference type="Proteomes" id="UP000266376">
    <property type="component" value="Unassembled WGS sequence"/>
</dbReference>
<dbReference type="Proteomes" id="UP000261208">
    <property type="component" value="Unassembled WGS sequence"/>
</dbReference>
<dbReference type="Proteomes" id="UP000285981">
    <property type="component" value="Unassembled WGS sequence"/>
</dbReference>
<evidence type="ECO:0000259" key="1">
    <source>
        <dbReference type="Pfam" id="PF11823"/>
    </source>
</evidence>
<proteinExistence type="predicted"/>
<dbReference type="EMBL" id="QSAJ01000051">
    <property type="protein sequence ID" value="RGW48834.1"/>
    <property type="molecule type" value="Genomic_DNA"/>
</dbReference>
<dbReference type="InterPro" id="IPR021778">
    <property type="entry name" value="Se/S_carrier-like"/>
</dbReference>
<dbReference type="Proteomes" id="UP000260664">
    <property type="component" value="Unassembled WGS sequence"/>
</dbReference>
<reference evidence="6 7" key="1">
    <citation type="submission" date="2018-08" db="EMBL/GenBank/DDBJ databases">
        <title>A genome reference for cultivated species of the human gut microbiota.</title>
        <authorList>
            <person name="Zou Y."/>
            <person name="Xue W."/>
            <person name="Luo G."/>
        </authorList>
    </citation>
    <scope>NUCLEOTIDE SEQUENCE [LARGE SCALE GENOMIC DNA]</scope>
    <source>
        <strain evidence="5 8">AF12-11</strain>
        <strain evidence="4 9">AF21-25</strain>
        <strain evidence="3 7">TF11-11</strain>
        <strain evidence="2 6">TM09-19AC</strain>
    </source>
</reference>
<gene>
    <name evidence="5" type="ORF">DWV67_14500</name>
    <name evidence="4" type="ORF">DWX78_14115</name>
    <name evidence="3" type="ORF">DXD10_04070</name>
    <name evidence="2" type="ORF">DXD84_00450</name>
</gene>
<feature type="domain" description="Putative Se/S carrier protein-like" evidence="1">
    <location>
        <begin position="15"/>
        <end position="76"/>
    </location>
</feature>
<evidence type="ECO:0000313" key="9">
    <source>
        <dbReference type="Proteomes" id="UP000285981"/>
    </source>
</evidence>
<dbReference type="Pfam" id="PF11823">
    <property type="entry name" value="Se_S_carrier"/>
    <property type="match status" value="1"/>
</dbReference>
<evidence type="ECO:0000313" key="3">
    <source>
        <dbReference type="EMBL" id="RGK49499.1"/>
    </source>
</evidence>
<evidence type="ECO:0000313" key="4">
    <source>
        <dbReference type="EMBL" id="RGS67480.1"/>
    </source>
</evidence>
<sequence length="108" mass="12436">MKMRFLTMTTHKEFYYILTFTTTTDAMCADKYAKENTNDIRAALMPLPQEFKSGCGFALRFLDDNLEAILKFCKSSPFNGKLFKMHTKRINGHHPIDPVSLTSLDFSE</sequence>
<dbReference type="EMBL" id="QSQQ01000004">
    <property type="protein sequence ID" value="RGK49499.1"/>
    <property type="molecule type" value="Genomic_DNA"/>
</dbReference>
<dbReference type="AlphaFoldDB" id="A0A3E4FB23"/>
<accession>A0A3E4FB23</accession>
<dbReference type="EMBL" id="QSOI01000001">
    <property type="protein sequence ID" value="RGI86831.1"/>
    <property type="molecule type" value="Genomic_DNA"/>
</dbReference>
<protein>
    <submittedName>
        <fullName evidence="2">DUF3343 domain-containing protein</fullName>
    </submittedName>
</protein>
<evidence type="ECO:0000313" key="2">
    <source>
        <dbReference type="EMBL" id="RGI86831.1"/>
    </source>
</evidence>
<dbReference type="EMBL" id="QRVU01000103">
    <property type="protein sequence ID" value="RGS67480.1"/>
    <property type="molecule type" value="Genomic_DNA"/>
</dbReference>
<evidence type="ECO:0000313" key="6">
    <source>
        <dbReference type="Proteomes" id="UP000260664"/>
    </source>
</evidence>